<feature type="binding site" evidence="3">
    <location>
        <position position="221"/>
    </location>
    <ligand>
        <name>a divalent metal cation</name>
        <dbReference type="ChEBI" id="CHEBI:60240"/>
    </ligand>
</feature>
<evidence type="ECO:0000256" key="2">
    <source>
        <dbReference type="PIRSR" id="PIRSR605511-1"/>
    </source>
</evidence>
<evidence type="ECO:0000313" key="6">
    <source>
        <dbReference type="Proteomes" id="UP000575083"/>
    </source>
</evidence>
<feature type="binding site" evidence="3">
    <location>
        <position position="121"/>
    </location>
    <ligand>
        <name>substrate</name>
    </ligand>
</feature>
<dbReference type="InterPro" id="IPR011042">
    <property type="entry name" value="6-blade_b-propeller_TolB-like"/>
</dbReference>
<dbReference type="InterPro" id="IPR013658">
    <property type="entry name" value="SGL"/>
</dbReference>
<feature type="binding site" evidence="3">
    <location>
        <position position="141"/>
    </location>
    <ligand>
        <name>substrate</name>
    </ligand>
</feature>
<keyword evidence="3" id="KW-0479">Metal-binding</keyword>
<dbReference type="PANTHER" id="PTHR10907:SF47">
    <property type="entry name" value="REGUCALCIN"/>
    <property type="match status" value="1"/>
</dbReference>
<evidence type="ECO:0000256" key="1">
    <source>
        <dbReference type="ARBA" id="ARBA00008853"/>
    </source>
</evidence>
<evidence type="ECO:0000259" key="4">
    <source>
        <dbReference type="Pfam" id="PF08450"/>
    </source>
</evidence>
<dbReference type="Proteomes" id="UP000575083">
    <property type="component" value="Unassembled WGS sequence"/>
</dbReference>
<dbReference type="Pfam" id="PF08450">
    <property type="entry name" value="SGL"/>
    <property type="match status" value="1"/>
</dbReference>
<accession>A0A7X0PHJ1</accession>
<dbReference type="GO" id="GO:0019853">
    <property type="term" value="P:L-ascorbic acid biosynthetic process"/>
    <property type="evidence" value="ECO:0007669"/>
    <property type="project" value="TreeGrafter"/>
</dbReference>
<feature type="domain" description="SMP-30/Gluconolactonase/LRE-like region" evidence="4">
    <location>
        <begin position="34"/>
        <end position="281"/>
    </location>
</feature>
<keyword evidence="3" id="KW-0862">Zinc</keyword>
<reference evidence="5 6" key="1">
    <citation type="submission" date="2020-08" db="EMBL/GenBank/DDBJ databases">
        <title>Functional genomics of gut bacteria from endangered species of beetles.</title>
        <authorList>
            <person name="Carlos-Shanley C."/>
        </authorList>
    </citation>
    <scope>NUCLEOTIDE SEQUENCE [LARGE SCALE GENOMIC DNA]</scope>
    <source>
        <strain evidence="5 6">S00198</strain>
    </source>
</reference>
<keyword evidence="6" id="KW-1185">Reference proteome</keyword>
<organism evidence="5 6">
    <name type="scientific">Acidovorax soli</name>
    <dbReference type="NCBI Taxonomy" id="592050"/>
    <lineage>
        <taxon>Bacteria</taxon>
        <taxon>Pseudomonadati</taxon>
        <taxon>Pseudomonadota</taxon>
        <taxon>Betaproteobacteria</taxon>
        <taxon>Burkholderiales</taxon>
        <taxon>Comamonadaceae</taxon>
        <taxon>Acidovorax</taxon>
    </lineage>
</organism>
<dbReference type="GO" id="GO:0004341">
    <property type="term" value="F:gluconolactonase activity"/>
    <property type="evidence" value="ECO:0007669"/>
    <property type="project" value="TreeGrafter"/>
</dbReference>
<protein>
    <submittedName>
        <fullName evidence="5">Sugar lactone lactonase YvrE</fullName>
    </submittedName>
</protein>
<dbReference type="AlphaFoldDB" id="A0A7X0PHJ1"/>
<sequence length="315" mass="34096">MSNPSPMAASAASRFPAPTLTGPLRCVVEADAQLGEGLVWSVRDQVLYWLDILGCRLFRLDPATGVQTQWGFDEEISALAERRDAPGLIITLRRGFALFDPAADSAPRYLHQPVAELPGNRFNDGKCDEHGRFWGGSMDFDCKLPTGALYRYDPDGRCTRHDEGFVVTNGPTWAMAGGRPCLYFNDTLAPVTWRYDFDAVAGTVSNKQVWKRFGPGEGLPDGMTTDAQGRLWIAHWGGHCVSCHDPETAEELARVVLPASQVTTCAFGGADLRTLFITTARVGLTPEQLAAEPLAGSVFAVQVDSPGVPAHLFGG</sequence>
<comment type="caution">
    <text evidence="5">The sequence shown here is derived from an EMBL/GenBank/DDBJ whole genome shotgun (WGS) entry which is preliminary data.</text>
</comment>
<proteinExistence type="inferred from homology"/>
<gene>
    <name evidence="5" type="ORF">HNP48_004255</name>
</gene>
<evidence type="ECO:0000313" key="5">
    <source>
        <dbReference type="EMBL" id="MBB6561561.1"/>
    </source>
</evidence>
<name>A0A7X0PHJ1_9BURK</name>
<dbReference type="Gene3D" id="2.120.10.30">
    <property type="entry name" value="TolB, C-terminal domain"/>
    <property type="match status" value="1"/>
</dbReference>
<evidence type="ECO:0000256" key="3">
    <source>
        <dbReference type="PIRSR" id="PIRSR605511-2"/>
    </source>
</evidence>
<feature type="binding site" evidence="3">
    <location>
        <position position="123"/>
    </location>
    <ligand>
        <name>substrate</name>
    </ligand>
</feature>
<dbReference type="GO" id="GO:0005509">
    <property type="term" value="F:calcium ion binding"/>
    <property type="evidence" value="ECO:0007669"/>
    <property type="project" value="TreeGrafter"/>
</dbReference>
<dbReference type="EMBL" id="JACHLK010000009">
    <property type="protein sequence ID" value="MBB6561561.1"/>
    <property type="molecule type" value="Genomic_DNA"/>
</dbReference>
<dbReference type="PANTHER" id="PTHR10907">
    <property type="entry name" value="REGUCALCIN"/>
    <property type="match status" value="1"/>
</dbReference>
<dbReference type="SUPFAM" id="SSF63829">
    <property type="entry name" value="Calcium-dependent phosphotriesterase"/>
    <property type="match status" value="1"/>
</dbReference>
<feature type="active site" description="Proton donor/acceptor" evidence="2">
    <location>
        <position position="221"/>
    </location>
</feature>
<feature type="binding site" evidence="3">
    <location>
        <position position="169"/>
    </location>
    <ligand>
        <name>a divalent metal cation</name>
        <dbReference type="ChEBI" id="CHEBI:60240"/>
    </ligand>
</feature>
<dbReference type="InterPro" id="IPR005511">
    <property type="entry name" value="SMP-30"/>
</dbReference>
<dbReference type="PRINTS" id="PR01790">
    <property type="entry name" value="SMP30FAMILY"/>
</dbReference>
<feature type="binding site" evidence="3">
    <location>
        <position position="36"/>
    </location>
    <ligand>
        <name>a divalent metal cation</name>
        <dbReference type="ChEBI" id="CHEBI:60240"/>
    </ligand>
</feature>
<comment type="similarity">
    <text evidence="1">Belongs to the SMP-30/CGR1 family.</text>
</comment>
<comment type="cofactor">
    <cofactor evidence="3">
        <name>Zn(2+)</name>
        <dbReference type="ChEBI" id="CHEBI:29105"/>
    </cofactor>
    <text evidence="3">Binds 1 divalent metal cation per subunit.</text>
</comment>